<protein>
    <recommendedName>
        <fullName evidence="2">Phosphoesterase</fullName>
        <ecNumber evidence="2">3.1.4.-</ecNumber>
    </recommendedName>
</protein>
<dbReference type="AlphaFoldDB" id="A0A521E3F6"/>
<proteinExistence type="inferred from homology"/>
<comment type="cofactor">
    <cofactor evidence="2">
        <name>a divalent metal cation</name>
        <dbReference type="ChEBI" id="CHEBI:60240"/>
    </cofactor>
</comment>
<dbReference type="Pfam" id="PF12850">
    <property type="entry name" value="Metallophos_2"/>
    <property type="match status" value="1"/>
</dbReference>
<gene>
    <name evidence="4" type="ORF">SAMN06269117_1325</name>
</gene>
<dbReference type="InterPro" id="IPR029052">
    <property type="entry name" value="Metallo-depent_PP-like"/>
</dbReference>
<keyword evidence="2" id="KW-0479">Metal-binding</keyword>
<accession>A0A521E3F6</accession>
<keyword evidence="5" id="KW-1185">Reference proteome</keyword>
<evidence type="ECO:0000256" key="2">
    <source>
        <dbReference type="RuleBase" id="RU362039"/>
    </source>
</evidence>
<dbReference type="InterPro" id="IPR000979">
    <property type="entry name" value="Phosphodiesterase_MJ0936/Vps29"/>
</dbReference>
<dbReference type="RefSeq" id="WP_142936209.1">
    <property type="nucleotide sequence ID" value="NZ_FXTM01000032.1"/>
</dbReference>
<dbReference type="CDD" id="cd00841">
    <property type="entry name" value="MPP_YfcE"/>
    <property type="match status" value="1"/>
</dbReference>
<comment type="similarity">
    <text evidence="1 2">Belongs to the metallophosphoesterase superfamily. YfcE family.</text>
</comment>
<evidence type="ECO:0000259" key="3">
    <source>
        <dbReference type="Pfam" id="PF12850"/>
    </source>
</evidence>
<dbReference type="InterPro" id="IPR041802">
    <property type="entry name" value="MPP_YfcE"/>
</dbReference>
<dbReference type="PANTHER" id="PTHR43165">
    <property type="entry name" value="METALLOPHOSPHOESTERASE"/>
    <property type="match status" value="1"/>
</dbReference>
<organism evidence="4 5">
    <name type="scientific">Balnearium lithotrophicum</name>
    <dbReference type="NCBI Taxonomy" id="223788"/>
    <lineage>
        <taxon>Bacteria</taxon>
        <taxon>Pseudomonadati</taxon>
        <taxon>Aquificota</taxon>
        <taxon>Aquificia</taxon>
        <taxon>Desulfurobacteriales</taxon>
        <taxon>Desulfurobacteriaceae</taxon>
        <taxon>Balnearium</taxon>
    </lineage>
</organism>
<dbReference type="PANTHER" id="PTHR43165:SF1">
    <property type="entry name" value="PHOSPHODIESTERASE MJ0936"/>
    <property type="match status" value="1"/>
</dbReference>
<dbReference type="GO" id="GO:0016787">
    <property type="term" value="F:hydrolase activity"/>
    <property type="evidence" value="ECO:0007669"/>
    <property type="project" value="UniProtKB-UniRule"/>
</dbReference>
<dbReference type="EC" id="3.1.4.-" evidence="2"/>
<evidence type="ECO:0000313" key="5">
    <source>
        <dbReference type="Proteomes" id="UP000317315"/>
    </source>
</evidence>
<sequence>MKIAVVSDSHDNLKAIERFSEIVNREGIDLVIHCGDFISPFAVKHMLNLIKCDFMGVFGNNDGEIVGLLKVSGGVIEKPPVSKLIDGQRFAIMHEPLFVESLAKSEDFDFILYGHTHEIDVRVINGCQIVNPGELCGYLTGKKTFVILDTQNLTVDLVEVK</sequence>
<dbReference type="InterPro" id="IPR053193">
    <property type="entry name" value="MetalloPDE_YfcE-like"/>
</dbReference>
<evidence type="ECO:0000313" key="4">
    <source>
        <dbReference type="EMBL" id="SMO78473.1"/>
    </source>
</evidence>
<dbReference type="EMBL" id="FXTM01000032">
    <property type="protein sequence ID" value="SMO78473.1"/>
    <property type="molecule type" value="Genomic_DNA"/>
</dbReference>
<dbReference type="Proteomes" id="UP000317315">
    <property type="component" value="Unassembled WGS sequence"/>
</dbReference>
<dbReference type="GO" id="GO:0046872">
    <property type="term" value="F:metal ion binding"/>
    <property type="evidence" value="ECO:0007669"/>
    <property type="project" value="UniProtKB-KW"/>
</dbReference>
<dbReference type="NCBIfam" id="TIGR00040">
    <property type="entry name" value="yfcE"/>
    <property type="match status" value="1"/>
</dbReference>
<dbReference type="InterPro" id="IPR024654">
    <property type="entry name" value="Calcineurin-like_PHP_lpxH"/>
</dbReference>
<feature type="domain" description="Calcineurin-like phosphoesterase" evidence="3">
    <location>
        <begin position="1"/>
        <end position="152"/>
    </location>
</feature>
<name>A0A521E3F6_9BACT</name>
<reference evidence="4 5" key="1">
    <citation type="submission" date="2017-05" db="EMBL/GenBank/DDBJ databases">
        <authorList>
            <person name="Varghese N."/>
            <person name="Submissions S."/>
        </authorList>
    </citation>
    <scope>NUCLEOTIDE SEQUENCE [LARGE SCALE GENOMIC DNA]</scope>
    <source>
        <strain evidence="4 5">DSM 16304</strain>
    </source>
</reference>
<dbReference type="Gene3D" id="3.60.21.10">
    <property type="match status" value="1"/>
</dbReference>
<evidence type="ECO:0000256" key="1">
    <source>
        <dbReference type="ARBA" id="ARBA00008950"/>
    </source>
</evidence>
<dbReference type="SUPFAM" id="SSF56300">
    <property type="entry name" value="Metallo-dependent phosphatases"/>
    <property type="match status" value="1"/>
</dbReference>
<dbReference type="OrthoDB" id="9800565at2"/>